<keyword evidence="8" id="KW-0597">Phosphoprotein</keyword>
<dbReference type="InterPro" id="IPR002048">
    <property type="entry name" value="EF_hand_dom"/>
</dbReference>
<evidence type="ECO:0000256" key="15">
    <source>
        <dbReference type="ARBA" id="ARBA00023136"/>
    </source>
</evidence>
<accession>A0A915C151</accession>
<sequence>CPSCALGMLIRRKLWLFFVLFSPSTLVLCAPPKRQNPEEQQQEKAEQPNDKRPLYEFAYSKYLEQVVRVLENDPKFTEKLKNMPEDDIKSGKIADHMEDLSAHTFDQLTKLKLAEIERLREVIAKQIEADGGAHNVKVPEHIDVNDWEKFGKEDLRKLIVKTVADMEELDRQRREEFKEYEMKKKADVDHKMANMSPEERKKYEQDLEEMKKRHDMHERVKHPGSRDQLEEVWEDSDKMAKENFDPRTFFALHDLNGDGFWSAEELEALFQLELQKVYNESDPDDDPRERIEEMYRMREHVVQQMDKNNDRMISLDEFLADAEAQTPNKDGGWKDIGDESVYSEEELKKFEEEYAKQQGWGEYAYSTPATTVAPPSLPRAEQAQPVGVQRQAAAPPSGQQMQNIRLDNGAQQQQQHPAEQQVLSGGHAVPQAKQMQENIRLEKTYGV</sequence>
<evidence type="ECO:0000256" key="4">
    <source>
        <dbReference type="ARBA" id="ARBA00004613"/>
    </source>
</evidence>
<evidence type="ECO:0000256" key="5">
    <source>
        <dbReference type="ARBA" id="ARBA00008063"/>
    </source>
</evidence>
<evidence type="ECO:0000256" key="8">
    <source>
        <dbReference type="ARBA" id="ARBA00022553"/>
    </source>
</evidence>
<dbReference type="InterPro" id="IPR040250">
    <property type="entry name" value="Nucleobindin"/>
</dbReference>
<dbReference type="GO" id="GO:0005509">
    <property type="term" value="F:calcium ion binding"/>
    <property type="evidence" value="ECO:0007669"/>
    <property type="project" value="InterPro"/>
</dbReference>
<feature type="domain" description="EF-hand" evidence="19">
    <location>
        <begin position="241"/>
        <end position="276"/>
    </location>
</feature>
<dbReference type="Pfam" id="PF13499">
    <property type="entry name" value="EF-hand_7"/>
    <property type="match status" value="1"/>
</dbReference>
<keyword evidence="9" id="KW-0344">Guanine-nucleotide releasing factor</keyword>
<evidence type="ECO:0000256" key="10">
    <source>
        <dbReference type="ARBA" id="ARBA00022729"/>
    </source>
</evidence>
<dbReference type="PANTHER" id="PTHR19237">
    <property type="entry name" value="NUCLEOBINDIN"/>
    <property type="match status" value="1"/>
</dbReference>
<dbReference type="GO" id="GO:0070062">
    <property type="term" value="C:extracellular exosome"/>
    <property type="evidence" value="ECO:0007669"/>
    <property type="project" value="TreeGrafter"/>
</dbReference>
<keyword evidence="7" id="KW-0964">Secreted</keyword>
<proteinExistence type="inferred from homology"/>
<dbReference type="WBParaSite" id="PgR074X_g036_t02">
    <property type="protein sequence ID" value="PgR074X_g036_t02"/>
    <property type="gene ID" value="PgR074X_g036"/>
</dbReference>
<evidence type="ECO:0000256" key="13">
    <source>
        <dbReference type="ARBA" id="ARBA00023034"/>
    </source>
</evidence>
<evidence type="ECO:0000256" key="7">
    <source>
        <dbReference type="ARBA" id="ARBA00022525"/>
    </source>
</evidence>
<dbReference type="GO" id="GO:0016020">
    <property type="term" value="C:membrane"/>
    <property type="evidence" value="ECO:0007669"/>
    <property type="project" value="UniProtKB-SubCell"/>
</dbReference>
<feature type="signal peptide" evidence="18">
    <location>
        <begin position="1"/>
        <end position="29"/>
    </location>
</feature>
<dbReference type="PROSITE" id="PS00018">
    <property type="entry name" value="EF_HAND_1"/>
    <property type="match status" value="1"/>
</dbReference>
<dbReference type="SUPFAM" id="SSF47473">
    <property type="entry name" value="EF-hand"/>
    <property type="match status" value="1"/>
</dbReference>
<keyword evidence="12" id="KW-0106">Calcium</keyword>
<feature type="coiled-coil region" evidence="16">
    <location>
        <begin position="152"/>
        <end position="220"/>
    </location>
</feature>
<evidence type="ECO:0000256" key="9">
    <source>
        <dbReference type="ARBA" id="ARBA00022658"/>
    </source>
</evidence>
<evidence type="ECO:0000256" key="3">
    <source>
        <dbReference type="ARBA" id="ARBA00004555"/>
    </source>
</evidence>
<name>A0A915C151_PARUN</name>
<evidence type="ECO:0000313" key="21">
    <source>
        <dbReference type="WBParaSite" id="PgR074X_g036_t02"/>
    </source>
</evidence>
<evidence type="ECO:0000313" key="20">
    <source>
        <dbReference type="Proteomes" id="UP000887569"/>
    </source>
</evidence>
<dbReference type="AlphaFoldDB" id="A0A915C151"/>
<evidence type="ECO:0000256" key="1">
    <source>
        <dbReference type="ARBA" id="ARBA00004170"/>
    </source>
</evidence>
<keyword evidence="10 18" id="KW-0732">Signal</keyword>
<dbReference type="Gene3D" id="1.10.238.10">
    <property type="entry name" value="EF-hand"/>
    <property type="match status" value="1"/>
</dbReference>
<dbReference type="CDD" id="cd00051">
    <property type="entry name" value="EFh"/>
    <property type="match status" value="1"/>
</dbReference>
<keyword evidence="16" id="KW-0175">Coiled coil</keyword>
<comment type="similarity">
    <text evidence="5">Belongs to the nucleobindin family.</text>
</comment>
<evidence type="ECO:0000256" key="18">
    <source>
        <dbReference type="SAM" id="SignalP"/>
    </source>
</evidence>
<evidence type="ECO:0000256" key="2">
    <source>
        <dbReference type="ARBA" id="ARBA00004496"/>
    </source>
</evidence>
<keyword evidence="15" id="KW-0472">Membrane</keyword>
<comment type="subcellular location">
    <subcellularLocation>
        <location evidence="2">Cytoplasm</location>
    </subcellularLocation>
    <subcellularLocation>
        <location evidence="3">Golgi apparatus</location>
    </subcellularLocation>
    <subcellularLocation>
        <location evidence="1">Membrane</location>
        <topology evidence="1">Peripheral membrane protein</topology>
    </subcellularLocation>
    <subcellularLocation>
        <location evidence="4">Secreted</location>
    </subcellularLocation>
</comment>
<evidence type="ECO:0000256" key="12">
    <source>
        <dbReference type="ARBA" id="ARBA00022837"/>
    </source>
</evidence>
<evidence type="ECO:0000256" key="14">
    <source>
        <dbReference type="ARBA" id="ARBA00023125"/>
    </source>
</evidence>
<keyword evidence="11" id="KW-0677">Repeat</keyword>
<dbReference type="GO" id="GO:0005085">
    <property type="term" value="F:guanyl-nucleotide exchange factor activity"/>
    <property type="evidence" value="ECO:0007669"/>
    <property type="project" value="UniProtKB-KW"/>
</dbReference>
<feature type="chain" id="PRO_5037962485" evidence="18">
    <location>
        <begin position="30"/>
        <end position="447"/>
    </location>
</feature>
<organism evidence="20 21">
    <name type="scientific">Parascaris univalens</name>
    <name type="common">Nematode worm</name>
    <dbReference type="NCBI Taxonomy" id="6257"/>
    <lineage>
        <taxon>Eukaryota</taxon>
        <taxon>Metazoa</taxon>
        <taxon>Ecdysozoa</taxon>
        <taxon>Nematoda</taxon>
        <taxon>Chromadorea</taxon>
        <taxon>Rhabditida</taxon>
        <taxon>Spirurina</taxon>
        <taxon>Ascaridomorpha</taxon>
        <taxon>Ascaridoidea</taxon>
        <taxon>Ascarididae</taxon>
        <taxon>Parascaris</taxon>
    </lineage>
</organism>
<keyword evidence="20" id="KW-1185">Reference proteome</keyword>
<evidence type="ECO:0000256" key="16">
    <source>
        <dbReference type="SAM" id="Coils"/>
    </source>
</evidence>
<dbReference type="GO" id="GO:0005793">
    <property type="term" value="C:endoplasmic reticulum-Golgi intermediate compartment"/>
    <property type="evidence" value="ECO:0007669"/>
    <property type="project" value="TreeGrafter"/>
</dbReference>
<keyword evidence="14" id="KW-0238">DNA-binding</keyword>
<reference evidence="21" key="1">
    <citation type="submission" date="2022-11" db="UniProtKB">
        <authorList>
            <consortium name="WormBaseParasite"/>
        </authorList>
    </citation>
    <scope>IDENTIFICATION</scope>
</reference>
<dbReference type="InterPro" id="IPR057576">
    <property type="entry name" value="NUCB1_N"/>
</dbReference>
<dbReference type="GO" id="GO:0005794">
    <property type="term" value="C:Golgi apparatus"/>
    <property type="evidence" value="ECO:0007669"/>
    <property type="project" value="UniProtKB-SubCell"/>
</dbReference>
<evidence type="ECO:0000256" key="17">
    <source>
        <dbReference type="SAM" id="MobiDB-lite"/>
    </source>
</evidence>
<feature type="compositionally biased region" description="Low complexity" evidence="17">
    <location>
        <begin position="411"/>
        <end position="421"/>
    </location>
</feature>
<keyword evidence="6" id="KW-0963">Cytoplasm</keyword>
<dbReference type="InterPro" id="IPR018247">
    <property type="entry name" value="EF_Hand_1_Ca_BS"/>
</dbReference>
<protein>
    <submittedName>
        <fullName evidence="21">EF-hand domain-containing protein</fullName>
    </submittedName>
</protein>
<dbReference type="Proteomes" id="UP000887569">
    <property type="component" value="Unplaced"/>
</dbReference>
<dbReference type="PROSITE" id="PS50222">
    <property type="entry name" value="EF_HAND_2"/>
    <property type="match status" value="1"/>
</dbReference>
<evidence type="ECO:0000256" key="11">
    <source>
        <dbReference type="ARBA" id="ARBA00022737"/>
    </source>
</evidence>
<dbReference type="GO" id="GO:0003677">
    <property type="term" value="F:DNA binding"/>
    <property type="evidence" value="ECO:0007669"/>
    <property type="project" value="UniProtKB-KW"/>
</dbReference>
<dbReference type="PANTHER" id="PTHR19237:SF20">
    <property type="entry name" value="NUCLEOBINDIN 1"/>
    <property type="match status" value="1"/>
</dbReference>
<keyword evidence="13" id="KW-0333">Golgi apparatus</keyword>
<dbReference type="InterPro" id="IPR011992">
    <property type="entry name" value="EF-hand-dom_pair"/>
</dbReference>
<feature type="region of interest" description="Disordered" evidence="17">
    <location>
        <begin position="371"/>
        <end position="447"/>
    </location>
</feature>
<dbReference type="Pfam" id="PF25434">
    <property type="entry name" value="NUCB1_N"/>
    <property type="match status" value="1"/>
</dbReference>
<evidence type="ECO:0000259" key="19">
    <source>
        <dbReference type="PROSITE" id="PS50222"/>
    </source>
</evidence>
<evidence type="ECO:0000256" key="6">
    <source>
        <dbReference type="ARBA" id="ARBA00022490"/>
    </source>
</evidence>